<feature type="compositionally biased region" description="Basic residues" evidence="2">
    <location>
        <begin position="331"/>
        <end position="340"/>
    </location>
</feature>
<dbReference type="OrthoDB" id="8327471at2759"/>
<feature type="compositionally biased region" description="Basic and acidic residues" evidence="2">
    <location>
        <begin position="358"/>
        <end position="367"/>
    </location>
</feature>
<dbReference type="SUPFAM" id="SSF54913">
    <property type="entry name" value="GlnB-like"/>
    <property type="match status" value="1"/>
</dbReference>
<proteinExistence type="inferred from homology"/>
<protein>
    <submittedName>
        <fullName evidence="3">Uncharacterized protein</fullName>
    </submittedName>
</protein>
<dbReference type="PANTHER" id="PTHR23419">
    <property type="entry name" value="DIVALENT CATION TOLERANCE CUTA-RELATED"/>
    <property type="match status" value="1"/>
</dbReference>
<dbReference type="Pfam" id="PF03091">
    <property type="entry name" value="CutA1"/>
    <property type="match status" value="1"/>
</dbReference>
<dbReference type="InterPro" id="IPR011322">
    <property type="entry name" value="N-reg_PII-like_a/b"/>
</dbReference>
<feature type="region of interest" description="Disordered" evidence="2">
    <location>
        <begin position="222"/>
        <end position="410"/>
    </location>
</feature>
<comment type="similarity">
    <text evidence="1">Belongs to the CutA family.</text>
</comment>
<evidence type="ECO:0000313" key="3">
    <source>
        <dbReference type="EMBL" id="CAD7229237.1"/>
    </source>
</evidence>
<sequence length="410" mass="45647">MPENVHLVTPRAKEQNTSLEDYLVYFERVISANTWSDETAAKIFPSLLEVGNHHLDDLSEDDLKKFTLIKAALTKAQEPLREAYCQKLLNIKKFPNQTIEAYRRQKRYRRQTDLEPCCVIYVSVPSACKAKAIAKKLLEECKIACATLLPESTNFFLSKGCVRDFKEAILLCKTTRRRTAEAIEMIAQLHPYDMCEVFSLPMECGNEAYFGFIAHAVRGKAGQSDEKDPEIGNGGSISSLGSPMPKTIPSCDIPEDRVSRHHHTQQMTSAPLQTRKSLDGGEQLAGGDGNRSAKRRSHAQGDIRGGKESGRKSGGEKKREPSMDRVDSKRGSRSSVHHHSATVNGDDTGHHRTPNRKSGNEKRRRDQAQATIDNKIKGNRRKPSSSSQHSRGGTVRQGGVTAKSRGRQNQ</sequence>
<reference evidence="3" key="1">
    <citation type="submission" date="2020-11" db="EMBL/GenBank/DDBJ databases">
        <authorList>
            <person name="Tran Van P."/>
        </authorList>
    </citation>
    <scope>NUCLEOTIDE SEQUENCE</scope>
</reference>
<organism evidence="3">
    <name type="scientific">Cyprideis torosa</name>
    <dbReference type="NCBI Taxonomy" id="163714"/>
    <lineage>
        <taxon>Eukaryota</taxon>
        <taxon>Metazoa</taxon>
        <taxon>Ecdysozoa</taxon>
        <taxon>Arthropoda</taxon>
        <taxon>Crustacea</taxon>
        <taxon>Oligostraca</taxon>
        <taxon>Ostracoda</taxon>
        <taxon>Podocopa</taxon>
        <taxon>Podocopida</taxon>
        <taxon>Cytherocopina</taxon>
        <taxon>Cytheroidea</taxon>
        <taxon>Cytherideidae</taxon>
        <taxon>Cyprideis</taxon>
    </lineage>
</organism>
<dbReference type="InterPro" id="IPR015867">
    <property type="entry name" value="N-reg_PII/ATP_PRibTrfase_C"/>
</dbReference>
<gene>
    <name evidence="3" type="ORF">CTOB1V02_LOCUS7110</name>
</gene>
<dbReference type="PANTHER" id="PTHR23419:SF8">
    <property type="entry name" value="FI09726P"/>
    <property type="match status" value="1"/>
</dbReference>
<dbReference type="EMBL" id="OB661953">
    <property type="protein sequence ID" value="CAD7229237.1"/>
    <property type="molecule type" value="Genomic_DNA"/>
</dbReference>
<feature type="compositionally biased region" description="Basic and acidic residues" evidence="2">
    <location>
        <begin position="299"/>
        <end position="330"/>
    </location>
</feature>
<evidence type="ECO:0000256" key="1">
    <source>
        <dbReference type="ARBA" id="ARBA00010169"/>
    </source>
</evidence>
<name>A0A7R8ZR97_9CRUS</name>
<accession>A0A7R8ZR97</accession>
<dbReference type="InterPro" id="IPR004323">
    <property type="entry name" value="Ion_tolerance_CutA"/>
</dbReference>
<evidence type="ECO:0000256" key="2">
    <source>
        <dbReference type="SAM" id="MobiDB-lite"/>
    </source>
</evidence>
<dbReference type="GO" id="GO:0005507">
    <property type="term" value="F:copper ion binding"/>
    <property type="evidence" value="ECO:0007669"/>
    <property type="project" value="TreeGrafter"/>
</dbReference>
<dbReference type="Gene3D" id="3.30.70.120">
    <property type="match status" value="1"/>
</dbReference>
<dbReference type="GO" id="GO:0010038">
    <property type="term" value="P:response to metal ion"/>
    <property type="evidence" value="ECO:0007669"/>
    <property type="project" value="InterPro"/>
</dbReference>
<dbReference type="AlphaFoldDB" id="A0A7R8ZR97"/>
<feature type="compositionally biased region" description="Polar residues" evidence="2">
    <location>
        <begin position="265"/>
        <end position="275"/>
    </location>
</feature>